<dbReference type="EMBL" id="JAAOLX010000004">
    <property type="protein sequence ID" value="NHQ86173.1"/>
    <property type="molecule type" value="Genomic_DNA"/>
</dbReference>
<evidence type="ECO:0000313" key="1">
    <source>
        <dbReference type="EMBL" id="NHQ86173.1"/>
    </source>
</evidence>
<sequence length="109" mass="12043">MTPEEFVRNFKVEKDRLLNSYMSTPPTTAVGVHIQSLTLSSEHTNVMRSLLDQALTDAFYTILLGLDGCCGIGEAMQQTYQIQSEDGSSISCSGGEIESMAYEYFQKSV</sequence>
<dbReference type="RefSeq" id="WP_166824655.1">
    <property type="nucleotide sequence ID" value="NZ_JAAOLX010000004.1"/>
</dbReference>
<evidence type="ECO:0000313" key="2">
    <source>
        <dbReference type="Proteomes" id="UP000712570"/>
    </source>
</evidence>
<protein>
    <submittedName>
        <fullName evidence="1">Uncharacterized protein</fullName>
    </submittedName>
</protein>
<keyword evidence="2" id="KW-1185">Reference proteome</keyword>
<comment type="caution">
    <text evidence="1">The sequence shown here is derived from an EMBL/GenBank/DDBJ whole genome shotgun (WGS) entry which is preliminary data.</text>
</comment>
<reference evidence="1 2" key="1">
    <citation type="submission" date="2020-03" db="EMBL/GenBank/DDBJ databases">
        <title>Draft genome sequence of environmentally isolated violet-colored cultures.</title>
        <authorList>
            <person name="Wilson H.S."/>
        </authorList>
    </citation>
    <scope>NUCLEOTIDE SEQUENCE [LARGE SCALE GENOMIC DNA]</scope>
    <source>
        <strain evidence="1 2">HSC-16F04</strain>
    </source>
</reference>
<proteinExistence type="predicted"/>
<accession>A0ABX0KTZ0</accession>
<gene>
    <name evidence="1" type="ORF">HA050_08595</name>
</gene>
<dbReference type="Proteomes" id="UP000712570">
    <property type="component" value="Unassembled WGS sequence"/>
</dbReference>
<organism evidence="1 2">
    <name type="scientific">Iodobacter violaceini</name>
    <dbReference type="NCBI Taxonomy" id="3044271"/>
    <lineage>
        <taxon>Bacteria</taxon>
        <taxon>Pseudomonadati</taxon>
        <taxon>Pseudomonadota</taxon>
        <taxon>Betaproteobacteria</taxon>
        <taxon>Neisseriales</taxon>
        <taxon>Chitinibacteraceae</taxon>
        <taxon>Iodobacter</taxon>
    </lineage>
</organism>
<name>A0ABX0KTZ0_9NEIS</name>